<feature type="chain" id="PRO_5035265424" evidence="2">
    <location>
        <begin position="19"/>
        <end position="514"/>
    </location>
</feature>
<accession>A0A8J2WQ88</accession>
<reference evidence="3" key="1">
    <citation type="submission" date="2021-11" db="EMBL/GenBank/DDBJ databases">
        <authorList>
            <person name="Schell T."/>
        </authorList>
    </citation>
    <scope>NUCLEOTIDE SEQUENCE</scope>
    <source>
        <strain evidence="3">M5</strain>
    </source>
</reference>
<feature type="signal peptide" evidence="2">
    <location>
        <begin position="1"/>
        <end position="18"/>
    </location>
</feature>
<dbReference type="AlphaFoldDB" id="A0A8J2WQ88"/>
<sequence>MAIVYCLTVLVITAACQAGPFRPVGYYTFDGKTLRPLNVVQRRSDDDGFSFGGRNGWKLPFSKPGFLSALTDRDSEDDRPTVSAHQLLPDYLTHQEFLKPQLQAAGFSGGRIIAGPFPVPLARLPKPPARSSSVSPTPIPPVEPVTTTTISKIKPPQQVQSSLPTFIYKVTPQPPSPPSYKPVQFPAVQVAPTKVVQAARPSIPPPSPLPQQQQSAPSQQLPKLVYTIPTSNPVHWHAAHQSGPERQTSTLGVPSYSHPAALVSESAGGSTRVSYGGWTPIYSASYAHVQTQQDPIPIGKPIQLEQTTDIREINRKPIVVESVVVPERQVVNQPEAQQSLDDGGEVDEPTVDLVPRVIIPGSFSSDLTSPVPEKAASVAVPVVVVVASATEDDKSSLDLSAAPSSSVPVVTETKRTVRKRKAKQVSSSSIRRNSDRAINQEMVVVTAAAAASSPLAAPSSSSSTLPESLPALLSVREGRGQGRYIGRVLPASVYDVDQSSDSSVPVGWRQITRR</sequence>
<evidence type="ECO:0000313" key="3">
    <source>
        <dbReference type="EMBL" id="CAH0113277.1"/>
    </source>
</evidence>
<comment type="caution">
    <text evidence="3">The sequence shown here is derived from an EMBL/GenBank/DDBJ whole genome shotgun (WGS) entry which is preliminary data.</text>
</comment>
<feature type="region of interest" description="Disordered" evidence="1">
    <location>
        <begin position="199"/>
        <end position="219"/>
    </location>
</feature>
<keyword evidence="4" id="KW-1185">Reference proteome</keyword>
<protein>
    <submittedName>
        <fullName evidence="3">Uncharacterized protein</fullName>
    </submittedName>
</protein>
<evidence type="ECO:0000256" key="2">
    <source>
        <dbReference type="SAM" id="SignalP"/>
    </source>
</evidence>
<dbReference type="EMBL" id="CAKKLH010000337">
    <property type="protein sequence ID" value="CAH0113277.1"/>
    <property type="molecule type" value="Genomic_DNA"/>
</dbReference>
<evidence type="ECO:0000313" key="4">
    <source>
        <dbReference type="Proteomes" id="UP000789390"/>
    </source>
</evidence>
<organism evidence="3 4">
    <name type="scientific">Daphnia galeata</name>
    <dbReference type="NCBI Taxonomy" id="27404"/>
    <lineage>
        <taxon>Eukaryota</taxon>
        <taxon>Metazoa</taxon>
        <taxon>Ecdysozoa</taxon>
        <taxon>Arthropoda</taxon>
        <taxon>Crustacea</taxon>
        <taxon>Branchiopoda</taxon>
        <taxon>Diplostraca</taxon>
        <taxon>Cladocera</taxon>
        <taxon>Anomopoda</taxon>
        <taxon>Daphniidae</taxon>
        <taxon>Daphnia</taxon>
    </lineage>
</organism>
<name>A0A8J2WQ88_9CRUS</name>
<gene>
    <name evidence="3" type="ORF">DGAL_LOCUS17160</name>
</gene>
<keyword evidence="2" id="KW-0732">Signal</keyword>
<evidence type="ECO:0000256" key="1">
    <source>
        <dbReference type="SAM" id="MobiDB-lite"/>
    </source>
</evidence>
<feature type="compositionally biased region" description="Low complexity" evidence="1">
    <location>
        <begin position="210"/>
        <end position="219"/>
    </location>
</feature>
<dbReference type="Proteomes" id="UP000789390">
    <property type="component" value="Unassembled WGS sequence"/>
</dbReference>
<proteinExistence type="predicted"/>